<keyword evidence="4" id="KW-1185">Reference proteome</keyword>
<dbReference type="AlphaFoldDB" id="A0A919CZW0"/>
<sequence>MRPDARERREDRRAGQGGIPDGLLIGVLAFIIGMTVLVWTATGLAALFAKGTWPATVSFTHTPLAMRHLIGRPHDIAGAWRDTPASQLSGWGLFWGLFIGQLMVLFVLTMFVIGTVARWRAGRARRAATAKAAARPTAPVEAVIPPQAPVEAAAAPMAHAGPRYEVPLPRTEQVPGPTVPHQASPAVPHQDPPTVPHQGSPAAPAQETAPLGDPVAHAAAGGERAGGREKVLIAPRESRHMAAAQAIQDASGPALVVTSNPALWAETKDAKAKLGPTLLYDPTHLCDTPARLHWSPTTGCEDKQTALQRATALLAPVRPTAKIDQAVADTATTLLRSYLHAAALDNRTIRHVHRWSQGTQVQDAVRTLRTHPKAAPGAAGELEAALTAHPERRDIAQELTSRALSALSTVNIREACTPNRTDALALDSFVDEGGTLYVVGESIEDPKSSPGAMPLLTALVSSVVERGRRMAERSSSGRLDPPLALILDDVAAVAPLPQLPDLLAGGAGQGLPTLALLRSREQARSRWPHRELPV</sequence>
<feature type="region of interest" description="Disordered" evidence="1">
    <location>
        <begin position="167"/>
        <end position="228"/>
    </location>
</feature>
<gene>
    <name evidence="3" type="ORF">GCM10010339_12410</name>
</gene>
<evidence type="ECO:0000313" key="4">
    <source>
        <dbReference type="Proteomes" id="UP000655443"/>
    </source>
</evidence>
<evidence type="ECO:0000313" key="3">
    <source>
        <dbReference type="EMBL" id="GHD99839.1"/>
    </source>
</evidence>
<evidence type="ECO:0000256" key="1">
    <source>
        <dbReference type="SAM" id="MobiDB-lite"/>
    </source>
</evidence>
<dbReference type="EMBL" id="BMVG01000002">
    <property type="protein sequence ID" value="GHD99839.1"/>
    <property type="molecule type" value="Genomic_DNA"/>
</dbReference>
<accession>A0A919CZW0</accession>
<dbReference type="CDD" id="cd01127">
    <property type="entry name" value="TrwB_TraG_TraD_VirD4"/>
    <property type="match status" value="1"/>
</dbReference>
<dbReference type="RefSeq" id="WP_189949274.1">
    <property type="nucleotide sequence ID" value="NZ_BMVG01000002.1"/>
</dbReference>
<reference evidence="3" key="2">
    <citation type="submission" date="2020-09" db="EMBL/GenBank/DDBJ databases">
        <authorList>
            <person name="Sun Q."/>
            <person name="Ohkuma M."/>
        </authorList>
    </citation>
    <scope>NUCLEOTIDE SEQUENCE</scope>
    <source>
        <strain evidence="3">JCM 4714</strain>
    </source>
</reference>
<keyword evidence="2" id="KW-1133">Transmembrane helix</keyword>
<name>A0A919CZW0_9ACTN</name>
<organism evidence="3 4">
    <name type="scientific">Streptomyces alanosinicus</name>
    <dbReference type="NCBI Taxonomy" id="68171"/>
    <lineage>
        <taxon>Bacteria</taxon>
        <taxon>Bacillati</taxon>
        <taxon>Actinomycetota</taxon>
        <taxon>Actinomycetes</taxon>
        <taxon>Kitasatosporales</taxon>
        <taxon>Streptomycetaceae</taxon>
        <taxon>Streptomyces</taxon>
    </lineage>
</organism>
<reference evidence="3" key="1">
    <citation type="journal article" date="2014" name="Int. J. Syst. Evol. Microbiol.">
        <title>Complete genome sequence of Corynebacterium casei LMG S-19264T (=DSM 44701T), isolated from a smear-ripened cheese.</title>
        <authorList>
            <consortium name="US DOE Joint Genome Institute (JGI-PGF)"/>
            <person name="Walter F."/>
            <person name="Albersmeier A."/>
            <person name="Kalinowski J."/>
            <person name="Ruckert C."/>
        </authorList>
    </citation>
    <scope>NUCLEOTIDE SEQUENCE</scope>
    <source>
        <strain evidence="3">JCM 4714</strain>
    </source>
</reference>
<feature type="transmembrane region" description="Helical" evidence="2">
    <location>
        <begin position="93"/>
        <end position="117"/>
    </location>
</feature>
<keyword evidence="2" id="KW-0472">Membrane</keyword>
<protein>
    <recommendedName>
        <fullName evidence="5">Type VI secretion protein</fullName>
    </recommendedName>
</protein>
<evidence type="ECO:0000256" key="2">
    <source>
        <dbReference type="SAM" id="Phobius"/>
    </source>
</evidence>
<comment type="caution">
    <text evidence="3">The sequence shown here is derived from an EMBL/GenBank/DDBJ whole genome shotgun (WGS) entry which is preliminary data.</text>
</comment>
<dbReference type="Proteomes" id="UP000655443">
    <property type="component" value="Unassembled WGS sequence"/>
</dbReference>
<evidence type="ECO:0008006" key="5">
    <source>
        <dbReference type="Google" id="ProtNLM"/>
    </source>
</evidence>
<feature type="transmembrane region" description="Helical" evidence="2">
    <location>
        <begin position="21"/>
        <end position="49"/>
    </location>
</feature>
<keyword evidence="2" id="KW-0812">Transmembrane</keyword>
<proteinExistence type="predicted"/>